<evidence type="ECO:0000256" key="2">
    <source>
        <dbReference type="PROSITE-ProRule" id="PRU00358"/>
    </source>
</evidence>
<dbReference type="SUPFAM" id="SSF88697">
    <property type="entry name" value="PUA domain-like"/>
    <property type="match status" value="1"/>
</dbReference>
<dbReference type="GO" id="GO:0005634">
    <property type="term" value="C:nucleus"/>
    <property type="evidence" value="ECO:0007669"/>
    <property type="project" value="UniProtKB-SubCell"/>
</dbReference>
<sequence length="1258" mass="137130">MAHTNQRQLFTTASQHHFGPITSDLLKGGQQAGFVAGEGIVTGKVFASREECGLWGVHRPPVKGIAGQKGHGAQSIVVSGGYDDGIDEKDWLIYSGCGGKDLRGNKRTSKTQAADQQFTGQNGTLLTSCRLGLPIRLVRKITGDDAQVPGTRKRNRNIAYRYDGIYRAEKAWLTQGSQGFQICQFLLIRTDNEPGPWGASPGHAQIWIADSVMLVAVVSRQEPAWSLPIQAAVQIEQRNGEVVAMSETPCWDWDADCQKWRMVRDPRSSARDLRLRIPAQLKRMHEMTSQPLPSAGPAASITKALGQAADTNCAASDCRHHSVGPSPHASVSAAAANHQLADARQDEGEGSTDGAGCTAEEEASDWYEDWACDSANPAAQPRAEFSARHANDPVVCLSLAPLDSGAIRNGAEGAPAGSTPRATPPQVDGLSTVPETYSRPDSGSQAQAFNLDMQGPEQMLEQPVSPPCSPPESLAAECPAASPCTQFRMPGIAGASQYDPGSEPILDAVNFACESLYRRGLKNVWGILRQLDPNGRLLHTIVHRIILHQRETQKAIQTGLLSNYKPQPLLAGGRCQTGKSIVPQVAGATCHHSLLSCFNVTKGTTNQRDLAGKTQNGLHGIGIEMVRTGEAYMREMEKDLRIMDHPQVAAGTAAQLEDMLALVCRMQGLPQPLCMDWVLIVDESDSMHASVTSDRYRYEQVLEALKGRGEGIRHRKDPHSVLKAHPPLLICVTATTLPTMLQLEGQGYTIHAEDMLTIAGSPDYLGVESYRVLQDAEGKDLYLTDGELNFTNSSWDNDGKVELMLSKHANSQGHVLHIANSRVTATGGMLAFAEKVHTAPSLAGASYTTIVVSADYAWVWYANTAKAEQEVHRLNKGRCASPEGNLSDIREQVCAIIGNGPLCEIWYSAGFRGISGRIGDYRTPTGIICAIGPGYGMMQNAQAICRACGNVRELLQKAGVSAVDFLGIEEDYKGVLKYFRFSDELEKRMLTHGEDSQTARAALHMTDETDFWLPMCTRKGLQRRLEPGYSPEAVGCRPIEGPNPDREAALRRREQSIQVSAVPNNATCLHLAEHLNLSTHEAVIAFNAFAARGTELVTRAALVDLQDLLEGSRYPTQGLPGDMLGADMEAELAPEEVHQTPEETDHLDGVLRSSKMKRDPRAEMSASWERSWCDVFFRPFADNTARGGFKILMVHYRLSLTQLQAARSRQIAYHAIHTHESRENLSTMRFERRPILMLVEVPAILPAMPVACAAAVEQ</sequence>
<dbReference type="InterPro" id="IPR045134">
    <property type="entry name" value="UHRF1/2-like"/>
</dbReference>
<dbReference type="GO" id="GO:0044027">
    <property type="term" value="P:negative regulation of gene expression via chromosomal CpG island methylation"/>
    <property type="evidence" value="ECO:0007669"/>
    <property type="project" value="TreeGrafter"/>
</dbReference>
<dbReference type="Gene3D" id="2.30.280.10">
    <property type="entry name" value="SRA-YDG"/>
    <property type="match status" value="1"/>
</dbReference>
<keyword evidence="1 2" id="KW-0539">Nucleus</keyword>
<comment type="subcellular location">
    <subcellularLocation>
        <location evidence="2">Nucleus</location>
    </subcellularLocation>
</comment>
<reference evidence="5 6" key="1">
    <citation type="journal article" date="2024" name="Nat. Commun.">
        <title>Phylogenomics reveals the evolutionary origins of lichenization in chlorophyte algae.</title>
        <authorList>
            <person name="Puginier C."/>
            <person name="Libourel C."/>
            <person name="Otte J."/>
            <person name="Skaloud P."/>
            <person name="Haon M."/>
            <person name="Grisel S."/>
            <person name="Petersen M."/>
            <person name="Berrin J.G."/>
            <person name="Delaux P.M."/>
            <person name="Dal Grande F."/>
            <person name="Keller J."/>
        </authorList>
    </citation>
    <scope>NUCLEOTIDE SEQUENCE [LARGE SCALE GENOMIC DNA]</scope>
    <source>
        <strain evidence="5 6">SAG 2145</strain>
    </source>
</reference>
<feature type="domain" description="YDG" evidence="4">
    <location>
        <begin position="35"/>
        <end position="189"/>
    </location>
</feature>
<dbReference type="AlphaFoldDB" id="A0AAW1QGT7"/>
<evidence type="ECO:0000313" key="6">
    <source>
        <dbReference type="Proteomes" id="UP001438707"/>
    </source>
</evidence>
<dbReference type="PANTHER" id="PTHR14140">
    <property type="entry name" value="E3 UBIQUITIN-PROTEIN LIGASE UHRF-RELATED"/>
    <property type="match status" value="1"/>
</dbReference>
<evidence type="ECO:0000256" key="1">
    <source>
        <dbReference type="ARBA" id="ARBA00023242"/>
    </source>
</evidence>
<gene>
    <name evidence="5" type="ORF">WJX74_001236</name>
</gene>
<protein>
    <recommendedName>
        <fullName evidence="4">YDG domain-containing protein</fullName>
    </recommendedName>
</protein>
<evidence type="ECO:0000259" key="4">
    <source>
        <dbReference type="PROSITE" id="PS51015"/>
    </source>
</evidence>
<dbReference type="Proteomes" id="UP001438707">
    <property type="component" value="Unassembled WGS sequence"/>
</dbReference>
<dbReference type="PANTHER" id="PTHR14140:SF27">
    <property type="entry name" value="OS04G0289800 PROTEIN"/>
    <property type="match status" value="1"/>
</dbReference>
<organism evidence="5 6">
    <name type="scientific">Apatococcus lobatus</name>
    <dbReference type="NCBI Taxonomy" id="904363"/>
    <lineage>
        <taxon>Eukaryota</taxon>
        <taxon>Viridiplantae</taxon>
        <taxon>Chlorophyta</taxon>
        <taxon>core chlorophytes</taxon>
        <taxon>Trebouxiophyceae</taxon>
        <taxon>Chlorellales</taxon>
        <taxon>Chlorellaceae</taxon>
        <taxon>Apatococcus</taxon>
    </lineage>
</organism>
<keyword evidence="6" id="KW-1185">Reference proteome</keyword>
<feature type="region of interest" description="Disordered" evidence="3">
    <location>
        <begin position="408"/>
        <end position="447"/>
    </location>
</feature>
<dbReference type="GO" id="GO:0061630">
    <property type="term" value="F:ubiquitin protein ligase activity"/>
    <property type="evidence" value="ECO:0007669"/>
    <property type="project" value="TreeGrafter"/>
</dbReference>
<evidence type="ECO:0000256" key="3">
    <source>
        <dbReference type="SAM" id="MobiDB-lite"/>
    </source>
</evidence>
<dbReference type="InterPro" id="IPR003105">
    <property type="entry name" value="SRA_YDG"/>
</dbReference>
<comment type="caution">
    <text evidence="5">The sequence shown here is derived from an EMBL/GenBank/DDBJ whole genome shotgun (WGS) entry which is preliminary data.</text>
</comment>
<dbReference type="Pfam" id="PF02182">
    <property type="entry name" value="SAD_SRA"/>
    <property type="match status" value="1"/>
</dbReference>
<evidence type="ECO:0000313" key="5">
    <source>
        <dbReference type="EMBL" id="KAK9820658.1"/>
    </source>
</evidence>
<proteinExistence type="predicted"/>
<dbReference type="PROSITE" id="PS51015">
    <property type="entry name" value="YDG"/>
    <property type="match status" value="1"/>
</dbReference>
<dbReference type="InterPro" id="IPR036987">
    <property type="entry name" value="SRA-YDG_sf"/>
</dbReference>
<dbReference type="EMBL" id="JALJOS010000045">
    <property type="protein sequence ID" value="KAK9820658.1"/>
    <property type="molecule type" value="Genomic_DNA"/>
</dbReference>
<dbReference type="InterPro" id="IPR015947">
    <property type="entry name" value="PUA-like_sf"/>
</dbReference>
<accession>A0AAW1QGT7</accession>
<feature type="region of interest" description="Disordered" evidence="3">
    <location>
        <begin position="316"/>
        <end position="360"/>
    </location>
</feature>
<dbReference type="GO" id="GO:0016567">
    <property type="term" value="P:protein ubiquitination"/>
    <property type="evidence" value="ECO:0007669"/>
    <property type="project" value="TreeGrafter"/>
</dbReference>
<name>A0AAW1QGT7_9CHLO</name>
<feature type="compositionally biased region" description="Low complexity" evidence="3">
    <location>
        <begin position="323"/>
        <end position="338"/>
    </location>
</feature>
<dbReference type="SMART" id="SM00466">
    <property type="entry name" value="SRA"/>
    <property type="match status" value="1"/>
</dbReference>
<feature type="compositionally biased region" description="Polar residues" evidence="3">
    <location>
        <begin position="433"/>
        <end position="447"/>
    </location>
</feature>